<organism evidence="1">
    <name type="scientific">Arundo donax</name>
    <name type="common">Giant reed</name>
    <name type="synonym">Donax arundinaceus</name>
    <dbReference type="NCBI Taxonomy" id="35708"/>
    <lineage>
        <taxon>Eukaryota</taxon>
        <taxon>Viridiplantae</taxon>
        <taxon>Streptophyta</taxon>
        <taxon>Embryophyta</taxon>
        <taxon>Tracheophyta</taxon>
        <taxon>Spermatophyta</taxon>
        <taxon>Magnoliopsida</taxon>
        <taxon>Liliopsida</taxon>
        <taxon>Poales</taxon>
        <taxon>Poaceae</taxon>
        <taxon>PACMAD clade</taxon>
        <taxon>Arundinoideae</taxon>
        <taxon>Arundineae</taxon>
        <taxon>Arundo</taxon>
    </lineage>
</organism>
<dbReference type="EMBL" id="GBRH01261143">
    <property type="protein sequence ID" value="JAD36752.1"/>
    <property type="molecule type" value="Transcribed_RNA"/>
</dbReference>
<proteinExistence type="predicted"/>
<evidence type="ECO:0000313" key="1">
    <source>
        <dbReference type="EMBL" id="JAD36752.1"/>
    </source>
</evidence>
<sequence length="39" mass="4498">MGLSPRAIMNQYAYQRILECAWNAIHQSSLSRGIRNGKY</sequence>
<dbReference type="AlphaFoldDB" id="A0A0A8ZPI0"/>
<reference evidence="1" key="2">
    <citation type="journal article" date="2015" name="Data Brief">
        <title>Shoot transcriptome of the giant reed, Arundo donax.</title>
        <authorList>
            <person name="Barrero R.A."/>
            <person name="Guerrero F.D."/>
            <person name="Moolhuijzen P."/>
            <person name="Goolsby J.A."/>
            <person name="Tidwell J."/>
            <person name="Bellgard S.E."/>
            <person name="Bellgard M.I."/>
        </authorList>
    </citation>
    <scope>NUCLEOTIDE SEQUENCE</scope>
    <source>
        <tissue evidence="1">Shoot tissue taken approximately 20 cm above the soil surface</tissue>
    </source>
</reference>
<accession>A0A0A8ZPI0</accession>
<protein>
    <submittedName>
        <fullName evidence="1">Uncharacterized protein</fullName>
    </submittedName>
</protein>
<reference evidence="1" key="1">
    <citation type="submission" date="2014-09" db="EMBL/GenBank/DDBJ databases">
        <authorList>
            <person name="Magalhaes I.L.F."/>
            <person name="Oliveira U."/>
            <person name="Santos F.R."/>
            <person name="Vidigal T.H.D.A."/>
            <person name="Brescovit A.D."/>
            <person name="Santos A.J."/>
        </authorList>
    </citation>
    <scope>NUCLEOTIDE SEQUENCE</scope>
    <source>
        <tissue evidence="1">Shoot tissue taken approximately 20 cm above the soil surface</tissue>
    </source>
</reference>
<name>A0A0A8ZPI0_ARUDO</name>